<dbReference type="AlphaFoldDB" id="A0A268ELE4"/>
<protein>
    <submittedName>
        <fullName evidence="1">Uncharacterized protein</fullName>
    </submittedName>
</protein>
<dbReference type="OrthoDB" id="2666310at2"/>
<evidence type="ECO:0000313" key="1">
    <source>
        <dbReference type="EMBL" id="PAD73938.1"/>
    </source>
</evidence>
<accession>A0A268ELE4</accession>
<dbReference type="Proteomes" id="UP000215596">
    <property type="component" value="Unassembled WGS sequence"/>
</dbReference>
<dbReference type="EMBL" id="NPBY01000061">
    <property type="protein sequence ID" value="PAD73938.1"/>
    <property type="molecule type" value="Genomic_DNA"/>
</dbReference>
<gene>
    <name evidence="1" type="ORF">CHH67_19070</name>
</gene>
<dbReference type="RefSeq" id="WP_095266874.1">
    <property type="nucleotide sequence ID" value="NZ_NPBY01000061.1"/>
</dbReference>
<comment type="caution">
    <text evidence="1">The sequence shown here is derived from an EMBL/GenBank/DDBJ whole genome shotgun (WGS) entry which is preliminary data.</text>
</comment>
<name>A0A268ELE4_9BACL</name>
<evidence type="ECO:0000313" key="2">
    <source>
        <dbReference type="Proteomes" id="UP000215596"/>
    </source>
</evidence>
<reference evidence="1 2" key="1">
    <citation type="submission" date="2017-07" db="EMBL/GenBank/DDBJ databases">
        <title>Isolation and whole genome analysis of endospore-forming bacteria from heroin.</title>
        <authorList>
            <person name="Kalinowski J."/>
            <person name="Ahrens B."/>
            <person name="Al-Dilaimi A."/>
            <person name="Winkler A."/>
            <person name="Wibberg D."/>
            <person name="Schleenbecker U."/>
            <person name="Ruckert C."/>
            <person name="Wolfel R."/>
            <person name="Grass G."/>
        </authorList>
    </citation>
    <scope>NUCLEOTIDE SEQUENCE [LARGE SCALE GENOMIC DNA]</scope>
    <source>
        <strain evidence="1 2">7537-G1</strain>
    </source>
</reference>
<proteinExistence type="predicted"/>
<sequence length="85" mass="10267">MDQKTLEYMGQRVDKARNIQRRIKELQHFISYSEGRTTICIIDRHNNGPRIRQDEFSRLFDKAIGVFIEEMREEIRLLEQELAEL</sequence>
<organism evidence="1 2">
    <name type="scientific">Paenibacillus campinasensis</name>
    <dbReference type="NCBI Taxonomy" id="66347"/>
    <lineage>
        <taxon>Bacteria</taxon>
        <taxon>Bacillati</taxon>
        <taxon>Bacillota</taxon>
        <taxon>Bacilli</taxon>
        <taxon>Bacillales</taxon>
        <taxon>Paenibacillaceae</taxon>
        <taxon>Paenibacillus</taxon>
    </lineage>
</organism>